<dbReference type="InterPro" id="IPR023828">
    <property type="entry name" value="Peptidase_S8_Ser-AS"/>
</dbReference>
<evidence type="ECO:0000256" key="4">
    <source>
        <dbReference type="ARBA" id="ARBA00022825"/>
    </source>
</evidence>
<dbReference type="InterPro" id="IPR005546">
    <property type="entry name" value="Autotransporte_beta"/>
</dbReference>
<proteinExistence type="inferred from homology"/>
<dbReference type="RefSeq" id="WP_205049687.1">
    <property type="nucleotide sequence ID" value="NZ_JACJKX010000002.1"/>
</dbReference>
<dbReference type="NCBIfam" id="TIGR02601">
    <property type="entry name" value="autotrns_rpt"/>
    <property type="match status" value="1"/>
</dbReference>
<dbReference type="InterPro" id="IPR015500">
    <property type="entry name" value="Peptidase_S8_subtilisin-rel"/>
</dbReference>
<feature type="active site" description="Charge relay system" evidence="5">
    <location>
        <position position="404"/>
    </location>
</feature>
<evidence type="ECO:0000256" key="5">
    <source>
        <dbReference type="PROSITE-ProRule" id="PRU01240"/>
    </source>
</evidence>
<feature type="active site" description="Charge relay system" evidence="5">
    <location>
        <position position="108"/>
    </location>
</feature>
<accession>A0ABS2GTA6</accession>
<evidence type="ECO:0000259" key="6">
    <source>
        <dbReference type="PROSITE" id="PS51208"/>
    </source>
</evidence>
<dbReference type="EMBL" id="JACJKX010000002">
    <property type="protein sequence ID" value="MBM6928092.1"/>
    <property type="molecule type" value="Genomic_DNA"/>
</dbReference>
<keyword evidence="3 5" id="KW-0378">Hydrolase</keyword>
<evidence type="ECO:0000256" key="1">
    <source>
        <dbReference type="ARBA" id="ARBA00022670"/>
    </source>
</evidence>
<dbReference type="PRINTS" id="PR00723">
    <property type="entry name" value="SUBTILISIN"/>
</dbReference>
<dbReference type="PROSITE" id="PS00137">
    <property type="entry name" value="SUBTILASE_HIS"/>
    <property type="match status" value="1"/>
</dbReference>
<dbReference type="InterPro" id="IPR022398">
    <property type="entry name" value="Peptidase_S8_His-AS"/>
</dbReference>
<dbReference type="PANTHER" id="PTHR42884">
    <property type="entry name" value="PROPROTEIN CONVERTASE SUBTILISIN/KEXIN-RELATED"/>
    <property type="match status" value="1"/>
</dbReference>
<dbReference type="Proteomes" id="UP000777002">
    <property type="component" value="Unassembled WGS sequence"/>
</dbReference>
<evidence type="ECO:0000313" key="8">
    <source>
        <dbReference type="Proteomes" id="UP000777002"/>
    </source>
</evidence>
<feature type="domain" description="Autotransporter" evidence="6">
    <location>
        <begin position="859"/>
        <end position="1128"/>
    </location>
</feature>
<keyword evidence="2" id="KW-0732">Signal</keyword>
<dbReference type="Gene3D" id="3.40.50.200">
    <property type="entry name" value="Peptidase S8/S53 domain"/>
    <property type="match status" value="1"/>
</dbReference>
<comment type="similarity">
    <text evidence="5">Belongs to the peptidase S8 family.</text>
</comment>
<comment type="caution">
    <text evidence="7">The sequence shown here is derived from an EMBL/GenBank/DDBJ whole genome shotgun (WGS) entry which is preliminary data.</text>
</comment>
<dbReference type="Pfam" id="PF13018">
    <property type="entry name" value="ESPR"/>
    <property type="match status" value="1"/>
</dbReference>
<evidence type="ECO:0000256" key="2">
    <source>
        <dbReference type="ARBA" id="ARBA00022729"/>
    </source>
</evidence>
<dbReference type="CDD" id="cd04848">
    <property type="entry name" value="Peptidases_S8_Autotransporter_serine_protease_like"/>
    <property type="match status" value="1"/>
</dbReference>
<dbReference type="Gene3D" id="2.40.128.130">
    <property type="entry name" value="Autotransporter beta-domain"/>
    <property type="match status" value="1"/>
</dbReference>
<feature type="active site" description="Charge relay system" evidence="5">
    <location>
        <position position="174"/>
    </location>
</feature>
<dbReference type="InterPro" id="IPR000209">
    <property type="entry name" value="Peptidase_S8/S53_dom"/>
</dbReference>
<dbReference type="PROSITE" id="PS00138">
    <property type="entry name" value="SUBTILASE_SER"/>
    <property type="match status" value="1"/>
</dbReference>
<sequence>MNKTFKTIWNEARRSYIVTNEAQKSHGKPSKCAVALAVAATAILSMGAANAAYVDPGRVAAGAYDVNAAKASWETAEYQADWGLTAMHASKAYALGYTGKGVAVGVMDSGALLQKHPDLAGDRFHASEADAHYGSTGDRYPQATGDKGHYVDGGSATESGKIDGNWIAGTNDSHGTHVTGSVGANRDGSEFHGVAFDADVWVGNTGGTDNTNYGPFQDYEFFHNQWKALADNLVKANGVERGGVINNSFGTNTRVVDNKTTGPDGGSTGFHFPTDTVSQTEYEYFLFKQIYGDGNKTFVDAAYDAVTGDNRNVVQVMTTGNRDFANPFHRPLYPYFNPEAEKNWIAVAGLQKDSATGGYKLVSTWNEAGLAKYWTVVAPGSGIYGSKVDTATGEPYWGNSSGTSMSAPHVTGAMTVLMSRYQDMSAVQVRDVLFTTANHKNPDGSNFAGWTAKEGEVDIRYGWGNPDLDKGMYGLGQLLGHFDYNMANTKLDVWTNDISQIALNQREAEELAWKEAAEAWQKLDNSKKLSMEGLTAEQKELLGEILLDTDDDVVGVTAEQEKISEENAIAWRDQYYQKRIDAIQEKIDKGLYDGSLTKRGQGTLVLTGNNDYLGETRVEGGTLLAFSESIGSADAKDGRVVTVGTDGTFGVLSSYYDNFTMTGMNTSEATAEDKLTINIEGDGTLFVDAASNVNVAAVSGVKNVEVGLVGADAEQLAKVYRGEAEFSGSITTDEGSFAGATITKTDVNNSAFFTVSKAEVSEDGSSISVSAESNGKKISDFSTSKNAAAVAAALDNGPANEFLGSVLSMTEGEVTGTLDALSDDMYSTARNAFAVNSLTVSRTVVEQARSYGEGRSAEFENGRGRIWVTAVGQWMNADGASSSMDVDFGAGLAGAEWIVTDNTKLGAYIGYGQTRYHGNAGKIEGDDLHYGIYGLTDVGPVGLTYGIGYTTEDRDSSRTFAGTANSHSEDATALQVFAEAAYNDFNLGDVNVAPYIGYQWLRIETDGFTESALNNNFKMDDVEDDLQVATVGARVTAPVMVGKMPVALKADVGYSRFFGDTESVTRMQLGNGGAIASIEGEELEGQVNFGLGMTAQIGKRATIGINYTGAYGSDTDTHGIGANLRINF</sequence>
<dbReference type="PANTHER" id="PTHR42884:SF14">
    <property type="entry name" value="NEUROENDOCRINE CONVERTASE 1"/>
    <property type="match status" value="1"/>
</dbReference>
<dbReference type="Pfam" id="PF12951">
    <property type="entry name" value="PATR"/>
    <property type="match status" value="1"/>
</dbReference>
<dbReference type="Pfam" id="PF00082">
    <property type="entry name" value="Peptidase_S8"/>
    <property type="match status" value="1"/>
</dbReference>
<dbReference type="InterPro" id="IPR013425">
    <property type="entry name" value="Autotrns_rpt"/>
</dbReference>
<dbReference type="SMART" id="SM00869">
    <property type="entry name" value="Autotransporter"/>
    <property type="match status" value="1"/>
</dbReference>
<dbReference type="PROSITE" id="PS51208">
    <property type="entry name" value="AUTOTRANSPORTER"/>
    <property type="match status" value="1"/>
</dbReference>
<organism evidence="7 8">
    <name type="scientific">Parasutterella secunda</name>
    <dbReference type="NCBI Taxonomy" id="626947"/>
    <lineage>
        <taxon>Bacteria</taxon>
        <taxon>Pseudomonadati</taxon>
        <taxon>Pseudomonadota</taxon>
        <taxon>Betaproteobacteria</taxon>
        <taxon>Burkholderiales</taxon>
        <taxon>Sutterellaceae</taxon>
        <taxon>Parasutterella</taxon>
    </lineage>
</organism>
<dbReference type="InterPro" id="IPR036852">
    <property type="entry name" value="Peptidase_S8/S53_dom_sf"/>
</dbReference>
<dbReference type="InterPro" id="IPR034061">
    <property type="entry name" value="Peptidases_S8_Autotransporter"/>
</dbReference>
<dbReference type="PROSITE" id="PS51892">
    <property type="entry name" value="SUBTILASE"/>
    <property type="match status" value="1"/>
</dbReference>
<keyword evidence="8" id="KW-1185">Reference proteome</keyword>
<reference evidence="7 8" key="1">
    <citation type="journal article" date="2021" name="Sci. Rep.">
        <title>The distribution of antibiotic resistance genes in chicken gut microbiota commensals.</title>
        <authorList>
            <person name="Juricova H."/>
            <person name="Matiasovicova J."/>
            <person name="Kubasova T."/>
            <person name="Cejkova D."/>
            <person name="Rychlik I."/>
        </authorList>
    </citation>
    <scope>NUCLEOTIDE SEQUENCE [LARGE SCALE GENOMIC DNA]</scope>
    <source>
        <strain evidence="7 8">An562</strain>
    </source>
</reference>
<gene>
    <name evidence="7" type="ORF">H5985_02235</name>
</gene>
<keyword evidence="1 5" id="KW-0645">Protease</keyword>
<evidence type="ECO:0000313" key="7">
    <source>
        <dbReference type="EMBL" id="MBM6928092.1"/>
    </source>
</evidence>
<evidence type="ECO:0000256" key="3">
    <source>
        <dbReference type="ARBA" id="ARBA00022801"/>
    </source>
</evidence>
<name>A0ABS2GTA6_9BURK</name>
<keyword evidence="4 5" id="KW-0720">Serine protease</keyword>
<protein>
    <submittedName>
        <fullName evidence="7">Autotransporter domain-containing protein</fullName>
    </submittedName>
</protein>
<dbReference type="InterPro" id="IPR036709">
    <property type="entry name" value="Autotransporte_beta_dom_sf"/>
</dbReference>
<dbReference type="SUPFAM" id="SSF103515">
    <property type="entry name" value="Autotransporter"/>
    <property type="match status" value="1"/>
</dbReference>
<dbReference type="Pfam" id="PF03797">
    <property type="entry name" value="Autotransporter"/>
    <property type="match status" value="1"/>
</dbReference>
<dbReference type="SUPFAM" id="SSF52743">
    <property type="entry name" value="Subtilisin-like"/>
    <property type="match status" value="1"/>
</dbReference>
<dbReference type="InterPro" id="IPR024973">
    <property type="entry name" value="ESPR"/>
</dbReference>